<dbReference type="Pfam" id="PF01569">
    <property type="entry name" value="PAP2"/>
    <property type="match status" value="1"/>
</dbReference>
<dbReference type="Gene3D" id="1.20.144.10">
    <property type="entry name" value="Phosphatidic acid phosphatase type 2/haloperoxidase"/>
    <property type="match status" value="1"/>
</dbReference>
<evidence type="ECO:0000256" key="6">
    <source>
        <dbReference type="SAM" id="Coils"/>
    </source>
</evidence>
<protein>
    <submittedName>
        <fullName evidence="9">Oidioi.mRNA.OKI2018_I69.PAR.g10229.t1.cds</fullName>
    </submittedName>
</protein>
<evidence type="ECO:0000256" key="2">
    <source>
        <dbReference type="ARBA" id="ARBA00008816"/>
    </source>
</evidence>
<evidence type="ECO:0000313" key="10">
    <source>
        <dbReference type="Proteomes" id="UP001158576"/>
    </source>
</evidence>
<evidence type="ECO:0000256" key="7">
    <source>
        <dbReference type="SAM" id="Phobius"/>
    </source>
</evidence>
<feature type="coiled-coil region" evidence="6">
    <location>
        <begin position="707"/>
        <end position="765"/>
    </location>
</feature>
<feature type="transmembrane region" description="Helical" evidence="7">
    <location>
        <begin position="145"/>
        <end position="167"/>
    </location>
</feature>
<dbReference type="InterPro" id="IPR043216">
    <property type="entry name" value="PAP-like"/>
</dbReference>
<gene>
    <name evidence="9" type="ORF">OKIOD_LOCUS1787</name>
</gene>
<dbReference type="EMBL" id="OU015568">
    <property type="protein sequence ID" value="CAG5082889.1"/>
    <property type="molecule type" value="Genomic_DNA"/>
</dbReference>
<dbReference type="InterPro" id="IPR000326">
    <property type="entry name" value="PAP2/HPO"/>
</dbReference>
<proteinExistence type="inferred from homology"/>
<dbReference type="PROSITE" id="PS51665">
    <property type="entry name" value="ENKURIN"/>
    <property type="match status" value="1"/>
</dbReference>
<dbReference type="SMART" id="SM00014">
    <property type="entry name" value="acidPPc"/>
    <property type="match status" value="1"/>
</dbReference>
<accession>A0ABN7RUV2</accession>
<dbReference type="SUPFAM" id="SSF48317">
    <property type="entry name" value="Acid phosphatase/Vanadium-dependent haloperoxidase"/>
    <property type="match status" value="1"/>
</dbReference>
<feature type="transmembrane region" description="Helical" evidence="7">
    <location>
        <begin position="297"/>
        <end position="317"/>
    </location>
</feature>
<dbReference type="PANTHER" id="PTHR10165">
    <property type="entry name" value="LIPID PHOSPHATE PHOSPHATASE"/>
    <property type="match status" value="1"/>
</dbReference>
<evidence type="ECO:0000256" key="3">
    <source>
        <dbReference type="ARBA" id="ARBA00022692"/>
    </source>
</evidence>
<keyword evidence="5 7" id="KW-0472">Membrane</keyword>
<dbReference type="Proteomes" id="UP001158576">
    <property type="component" value="Chromosome PAR"/>
</dbReference>
<evidence type="ECO:0000313" key="9">
    <source>
        <dbReference type="EMBL" id="CAG5082889.1"/>
    </source>
</evidence>
<dbReference type="InterPro" id="IPR027012">
    <property type="entry name" value="Enkurin_dom"/>
</dbReference>
<keyword evidence="10" id="KW-1185">Reference proteome</keyword>
<feature type="transmembrane region" description="Helical" evidence="7">
    <location>
        <begin position="99"/>
        <end position="119"/>
    </location>
</feature>
<feature type="domain" description="Enkurin" evidence="8">
    <location>
        <begin position="677"/>
        <end position="770"/>
    </location>
</feature>
<evidence type="ECO:0000256" key="5">
    <source>
        <dbReference type="ARBA" id="ARBA00023136"/>
    </source>
</evidence>
<organism evidence="9 10">
    <name type="scientific">Oikopleura dioica</name>
    <name type="common">Tunicate</name>
    <dbReference type="NCBI Taxonomy" id="34765"/>
    <lineage>
        <taxon>Eukaryota</taxon>
        <taxon>Metazoa</taxon>
        <taxon>Chordata</taxon>
        <taxon>Tunicata</taxon>
        <taxon>Appendicularia</taxon>
        <taxon>Copelata</taxon>
        <taxon>Oikopleuridae</taxon>
        <taxon>Oikopleura</taxon>
    </lineage>
</organism>
<dbReference type="InterPro" id="IPR036938">
    <property type="entry name" value="PAP2/HPO_sf"/>
</dbReference>
<keyword evidence="6" id="KW-0175">Coiled coil</keyword>
<reference evidence="9 10" key="1">
    <citation type="submission" date="2021-04" db="EMBL/GenBank/DDBJ databases">
        <authorList>
            <person name="Bliznina A."/>
        </authorList>
    </citation>
    <scope>NUCLEOTIDE SEQUENCE [LARGE SCALE GENOMIC DNA]</scope>
</reference>
<evidence type="ECO:0000256" key="1">
    <source>
        <dbReference type="ARBA" id="ARBA00004141"/>
    </source>
</evidence>
<dbReference type="PANTHER" id="PTHR10165:SF35">
    <property type="entry name" value="RE23632P"/>
    <property type="match status" value="1"/>
</dbReference>
<comment type="subcellular location">
    <subcellularLocation>
        <location evidence="1">Membrane</location>
        <topology evidence="1">Multi-pass membrane protein</topology>
    </subcellularLocation>
</comment>
<keyword evidence="3 7" id="KW-0812">Transmembrane</keyword>
<feature type="transmembrane region" description="Helical" evidence="7">
    <location>
        <begin position="46"/>
        <end position="65"/>
    </location>
</feature>
<keyword evidence="4 7" id="KW-1133">Transmembrane helix</keyword>
<comment type="similarity">
    <text evidence="2">Belongs to the PA-phosphatase related phosphoesterase family.</text>
</comment>
<dbReference type="Pfam" id="PF13864">
    <property type="entry name" value="Enkurin"/>
    <property type="match status" value="1"/>
</dbReference>
<evidence type="ECO:0000259" key="8">
    <source>
        <dbReference type="PROSITE" id="PS51665"/>
    </source>
</evidence>
<sequence>MTLESSSIQKNLNTIHFSSENEALIPNRTSRRMPQQSAFKVELKSISWIWEIALRVVLGGVIFYFSEIRIPFQRQIEVTEWHNYNYPHKDSSSIPFSGVVLFVILGPTILVTLVVLFNLCRTDHASRRWRKKYARNKDNKNTSNWISRVFVEYMIALLAASMSYILVQLITDIIKTEYGRPRPDFLSRCYSTRTDLDSWYTLPSRRLNNSIPGQNMIYIEDVPPLVDHEKDCVVNGLTNDENLELIQKGGRKSFPSGHTSMAFAGSTFCALYSFYWLRRWSSSLKLSYGEESIPFPGSSVGSAFLFCFFLPGIYVGVSRTQDYRHHGSDVIVGGLIGIFITTVVFLQYYSFQPRKTQYNFIQSIQKTNKNVNNTSLTLEHLKNWDMSGGPVVIGIGDDIKGPRLRHDAVLNARRHQGQGMHSAMIYSQRRPATAPSPASRREANPIPGFQNLLVTTQLSTVPRVKPEAEANKRRASGAGMAGVLTQDLPNRAFVTQSFQEPATIQESVTQTITEHSPDKTVAVIVPRVKPEAGGNAELGQHGNVGKMMAESYEDARRKNIENGLREVPKPKNHIQANIQRMRLIQKKARANERNKVSATPVKALWRSGKYAAVEPRVQIDNTDFIAKNARNAWNAENKIKKTKNVAHVEKINEEKKRAQEFYDLQIRGTVPQYLQERKKELQRVKEEEYARTHPDPMCPPGHVLLPEAQRRETLEKLQKALADYEAQLATLPVRQCDSLAYKHRKENLEREIYELDEAIKTFSKRKVYVEQ</sequence>
<feature type="transmembrane region" description="Helical" evidence="7">
    <location>
        <begin position="329"/>
        <end position="349"/>
    </location>
</feature>
<evidence type="ECO:0000256" key="4">
    <source>
        <dbReference type="ARBA" id="ARBA00022989"/>
    </source>
</evidence>
<name>A0ABN7RUV2_OIKDI</name>